<keyword evidence="6" id="KW-0269">Exonuclease</keyword>
<keyword evidence="4 14" id="KW-0378">Hydrolase</keyword>
<comment type="caution">
    <text evidence="17">The sequence shown here is derived from an EMBL/GenBank/DDBJ whole genome shotgun (WGS) entry which is preliminary data.</text>
</comment>
<dbReference type="GO" id="GO:0005524">
    <property type="term" value="F:ATP binding"/>
    <property type="evidence" value="ECO:0007669"/>
    <property type="project" value="UniProtKB-UniRule"/>
</dbReference>
<comment type="catalytic activity">
    <reaction evidence="13">
        <text>ATP + H2O = ADP + phosphate + H(+)</text>
        <dbReference type="Rhea" id="RHEA:13065"/>
        <dbReference type="ChEBI" id="CHEBI:15377"/>
        <dbReference type="ChEBI" id="CHEBI:15378"/>
        <dbReference type="ChEBI" id="CHEBI:30616"/>
        <dbReference type="ChEBI" id="CHEBI:43474"/>
        <dbReference type="ChEBI" id="CHEBI:456216"/>
        <dbReference type="EC" id="5.6.2.4"/>
    </reaction>
</comment>
<keyword evidence="1" id="KW-0540">Nuclease</keyword>
<dbReference type="GO" id="GO:0005829">
    <property type="term" value="C:cytosol"/>
    <property type="evidence" value="ECO:0007669"/>
    <property type="project" value="TreeGrafter"/>
</dbReference>
<dbReference type="SUPFAM" id="SSF52540">
    <property type="entry name" value="P-loop containing nucleoside triphosphate hydrolases"/>
    <property type="match status" value="1"/>
</dbReference>
<evidence type="ECO:0000256" key="11">
    <source>
        <dbReference type="ARBA" id="ARBA00034617"/>
    </source>
</evidence>
<evidence type="ECO:0000313" key="17">
    <source>
        <dbReference type="EMBL" id="RIJ45831.1"/>
    </source>
</evidence>
<protein>
    <recommendedName>
        <fullName evidence="12">DNA 3'-5' helicase</fullName>
        <ecNumber evidence="12">5.6.2.4</ecNumber>
    </recommendedName>
</protein>
<dbReference type="GO" id="GO:0004527">
    <property type="term" value="F:exonuclease activity"/>
    <property type="evidence" value="ECO:0007669"/>
    <property type="project" value="UniProtKB-KW"/>
</dbReference>
<keyword evidence="7 14" id="KW-0067">ATP-binding</keyword>
<keyword evidence="3" id="KW-0227">DNA damage</keyword>
<dbReference type="Gene3D" id="1.10.3170.10">
    <property type="entry name" value="Recbcd, chain B, domain 2"/>
    <property type="match status" value="1"/>
</dbReference>
<dbReference type="RefSeq" id="WP_119440005.1">
    <property type="nucleotide sequence ID" value="NZ_QWGR01000019.1"/>
</dbReference>
<dbReference type="EMBL" id="QWGR01000019">
    <property type="protein sequence ID" value="RIJ45831.1"/>
    <property type="molecule type" value="Genomic_DNA"/>
</dbReference>
<keyword evidence="18" id="KW-1185">Reference proteome</keyword>
<dbReference type="InterPro" id="IPR000212">
    <property type="entry name" value="DNA_helicase_UvrD/REP"/>
</dbReference>
<dbReference type="PROSITE" id="PS51217">
    <property type="entry name" value="UVRD_HELICASE_CTER"/>
    <property type="match status" value="1"/>
</dbReference>
<dbReference type="Pfam" id="PF00580">
    <property type="entry name" value="UvrD-helicase"/>
    <property type="match status" value="1"/>
</dbReference>
<keyword evidence="2 14" id="KW-0547">Nucleotide-binding</keyword>
<evidence type="ECO:0000256" key="9">
    <source>
        <dbReference type="ARBA" id="ARBA00023204"/>
    </source>
</evidence>
<proteinExistence type="predicted"/>
<reference evidence="17 18" key="1">
    <citation type="submission" date="2018-08" db="EMBL/GenBank/DDBJ databases">
        <title>Pallidiluteibacterium maritimus gen. nov., sp. nov., isolated from coastal sediment.</title>
        <authorList>
            <person name="Zhou L.Y."/>
        </authorList>
    </citation>
    <scope>NUCLEOTIDE SEQUENCE [LARGE SCALE GENOMIC DNA]</scope>
    <source>
        <strain evidence="17 18">XSD2</strain>
    </source>
</reference>
<evidence type="ECO:0000256" key="4">
    <source>
        <dbReference type="ARBA" id="ARBA00022801"/>
    </source>
</evidence>
<evidence type="ECO:0000256" key="3">
    <source>
        <dbReference type="ARBA" id="ARBA00022763"/>
    </source>
</evidence>
<organism evidence="17 18">
    <name type="scientific">Maribellus luteus</name>
    <dbReference type="NCBI Taxonomy" id="2305463"/>
    <lineage>
        <taxon>Bacteria</taxon>
        <taxon>Pseudomonadati</taxon>
        <taxon>Bacteroidota</taxon>
        <taxon>Bacteroidia</taxon>
        <taxon>Marinilabiliales</taxon>
        <taxon>Prolixibacteraceae</taxon>
        <taxon>Maribellus</taxon>
    </lineage>
</organism>
<dbReference type="PANTHER" id="PTHR11070">
    <property type="entry name" value="UVRD / RECB / PCRA DNA HELICASE FAMILY MEMBER"/>
    <property type="match status" value="1"/>
</dbReference>
<evidence type="ECO:0000256" key="7">
    <source>
        <dbReference type="ARBA" id="ARBA00022840"/>
    </source>
</evidence>
<dbReference type="Pfam" id="PF01930">
    <property type="entry name" value="Cas_Cas4"/>
    <property type="match status" value="1"/>
</dbReference>
<accession>A0A399STW0</accession>
<dbReference type="OrthoDB" id="9810135at2"/>
<evidence type="ECO:0000256" key="6">
    <source>
        <dbReference type="ARBA" id="ARBA00022839"/>
    </source>
</evidence>
<dbReference type="Gene3D" id="3.40.50.300">
    <property type="entry name" value="P-loop containing nucleotide triphosphate hydrolases"/>
    <property type="match status" value="3"/>
</dbReference>
<dbReference type="GO" id="GO:0000725">
    <property type="term" value="P:recombinational repair"/>
    <property type="evidence" value="ECO:0007669"/>
    <property type="project" value="TreeGrafter"/>
</dbReference>
<dbReference type="PANTHER" id="PTHR11070:SF67">
    <property type="entry name" value="DNA 3'-5' HELICASE"/>
    <property type="match status" value="1"/>
</dbReference>
<keyword evidence="8" id="KW-0238">DNA-binding</keyword>
<dbReference type="GO" id="GO:0016887">
    <property type="term" value="F:ATP hydrolysis activity"/>
    <property type="evidence" value="ECO:0007669"/>
    <property type="project" value="RHEA"/>
</dbReference>
<dbReference type="Proteomes" id="UP000265926">
    <property type="component" value="Unassembled WGS sequence"/>
</dbReference>
<dbReference type="EC" id="5.6.2.4" evidence="12"/>
<keyword evidence="5 14" id="KW-0347">Helicase</keyword>
<feature type="domain" description="UvrD-like helicase C-terminal" evidence="16">
    <location>
        <begin position="460"/>
        <end position="754"/>
    </location>
</feature>
<keyword evidence="9" id="KW-0234">DNA repair</keyword>
<evidence type="ECO:0000256" key="5">
    <source>
        <dbReference type="ARBA" id="ARBA00022806"/>
    </source>
</evidence>
<feature type="binding site" evidence="14">
    <location>
        <begin position="7"/>
        <end position="14"/>
    </location>
    <ligand>
        <name>ATP</name>
        <dbReference type="ChEBI" id="CHEBI:30616"/>
    </ligand>
</feature>
<dbReference type="InterPro" id="IPR022765">
    <property type="entry name" value="Dna2/Cas4_DUF83"/>
</dbReference>
<dbReference type="GO" id="GO:0043138">
    <property type="term" value="F:3'-5' DNA helicase activity"/>
    <property type="evidence" value="ECO:0007669"/>
    <property type="project" value="UniProtKB-EC"/>
</dbReference>
<dbReference type="InterPro" id="IPR011604">
    <property type="entry name" value="PDDEXK-like_dom_sf"/>
</dbReference>
<evidence type="ECO:0000256" key="14">
    <source>
        <dbReference type="PROSITE-ProRule" id="PRU00560"/>
    </source>
</evidence>
<evidence type="ECO:0000256" key="1">
    <source>
        <dbReference type="ARBA" id="ARBA00022722"/>
    </source>
</evidence>
<dbReference type="Pfam" id="PF13361">
    <property type="entry name" value="UvrD_C"/>
    <property type="match status" value="1"/>
</dbReference>
<evidence type="ECO:0000256" key="12">
    <source>
        <dbReference type="ARBA" id="ARBA00034808"/>
    </source>
</evidence>
<dbReference type="InterPro" id="IPR027417">
    <property type="entry name" value="P-loop_NTPase"/>
</dbReference>
<dbReference type="Gene3D" id="3.90.320.10">
    <property type="match status" value="1"/>
</dbReference>
<evidence type="ECO:0000313" key="18">
    <source>
        <dbReference type="Proteomes" id="UP000265926"/>
    </source>
</evidence>
<evidence type="ECO:0000259" key="15">
    <source>
        <dbReference type="PROSITE" id="PS51198"/>
    </source>
</evidence>
<sequence>MLTVYKASAGSGKTFQLVVEYLKLILGNPYNYKHILAVTFTNKATNEMKSRILEQLHKLADNQPSDYIAPLQKEGDHSEQFIRQRARQVLKNILHDYNRFTINTIDSFTQKVIKSFNRELGISPNFSLELDTDIILEEATERMLARLGEDRDLLKWLQEYSREKIEGNYSQRIDKDIKDLGKELFKERFQVFFPEDGESVYNRQTLNEFGKELQQLKSVFESTLKTKALALLQAIGNHGFSVDDFSYKKSGVAGYIAAVAGGAIKEPTARAVSASEDVEKWFAKSHKQVAELGALVQQNLQPGLAELVLYFYEHFTRYNTTIAVLKQLRTLGILTDLRKEIEALLREKEMLQLSDSNLLLSKIIGESDSPFVYEKIGNFYHHFMLDEFQDTSGLQWRNFKPLVVNSLSEGHSNLVVGDVKQSIYRWRNSDWNILAEELDRDFTEAQKKEEHLDFNWRSDKNIIDFNNEIIARLMDVFESRLFSTIPDNERYLNKFSNIYASFQQKPGKKEADPKGFAQVNFLPGDDFYETATNTLVEQVKMLQDKGIKPEEIAILVRKNGEGTRIVEAFLEAAQQEENKDYNLTVLSNDSLFLFASKAVLFIIHTIEWLVDPLSEINKATLLHLWMSWLKPTQKGFESTLFPVPTEKWQLGNDYDALFESELGEKLEQVKKKVLLSSLDETVTRIASLFGLLKLQNELPYIQTLIDKAGELKISLSNDLSNLLFWWNEKGSTTSVSVNEGTGSIRLLTIHSSKGLEFKAVLLPYFKWETSRSGDIIWCQPSSEPFNKFPLLPIKSGKEMEASEFAPAHFEEKVSSYIDSLNLIYVAVTRAKSALLINCPQPKLNQKGEYSGSDVDLLLFLAVQQTTSNPLFRECFDEEAGIFEFGSVSPSEGKKEASRSITVTNYRFSDLGDRISLRLSGEDFLVASDKHHSEKNLGKLVHEILSGIDTVKDVEAACLKALNEGRIDNAEMAEIQKTINENLQLPEVKSWFDGSLQILNERDLLTGQKLLRPDRIMFSGDTAIVVDYKTGEKIPSKYNKQVNGYAKTLKESGFKKVSGYLWYLATNEVEKVCEY</sequence>
<evidence type="ECO:0000256" key="8">
    <source>
        <dbReference type="ARBA" id="ARBA00023125"/>
    </source>
</evidence>
<evidence type="ECO:0000256" key="10">
    <source>
        <dbReference type="ARBA" id="ARBA00023235"/>
    </source>
</evidence>
<evidence type="ECO:0000259" key="16">
    <source>
        <dbReference type="PROSITE" id="PS51217"/>
    </source>
</evidence>
<dbReference type="GO" id="GO:0003677">
    <property type="term" value="F:DNA binding"/>
    <property type="evidence" value="ECO:0007669"/>
    <property type="project" value="UniProtKB-KW"/>
</dbReference>
<keyword evidence="10" id="KW-0413">Isomerase</keyword>
<dbReference type="InterPro" id="IPR014017">
    <property type="entry name" value="DNA_helicase_UvrD-like_C"/>
</dbReference>
<dbReference type="AlphaFoldDB" id="A0A399STW0"/>
<name>A0A399STW0_9BACT</name>
<feature type="domain" description="UvrD-like helicase ATP-binding" evidence="15">
    <location>
        <begin position="1"/>
        <end position="459"/>
    </location>
</feature>
<evidence type="ECO:0000256" key="2">
    <source>
        <dbReference type="ARBA" id="ARBA00022741"/>
    </source>
</evidence>
<evidence type="ECO:0000256" key="13">
    <source>
        <dbReference type="ARBA" id="ARBA00048988"/>
    </source>
</evidence>
<dbReference type="InterPro" id="IPR014016">
    <property type="entry name" value="UvrD-like_ATP-bd"/>
</dbReference>
<dbReference type="PROSITE" id="PS51198">
    <property type="entry name" value="UVRD_HELICASE_ATP_BIND"/>
    <property type="match status" value="1"/>
</dbReference>
<gene>
    <name evidence="17" type="ORF">D1614_21220</name>
</gene>
<comment type="catalytic activity">
    <reaction evidence="11">
        <text>Couples ATP hydrolysis with the unwinding of duplex DNA by translocating in the 3'-5' direction.</text>
        <dbReference type="EC" id="5.6.2.4"/>
    </reaction>
</comment>